<dbReference type="Gene3D" id="1.25.10.10">
    <property type="entry name" value="Leucine-rich Repeat Variant"/>
    <property type="match status" value="2"/>
</dbReference>
<accession>A0ABP1B8B1</accession>
<organism evidence="6 7">
    <name type="scientific">Sphagnum jensenii</name>
    <dbReference type="NCBI Taxonomy" id="128206"/>
    <lineage>
        <taxon>Eukaryota</taxon>
        <taxon>Viridiplantae</taxon>
        <taxon>Streptophyta</taxon>
        <taxon>Embryophyta</taxon>
        <taxon>Bryophyta</taxon>
        <taxon>Sphagnophytina</taxon>
        <taxon>Sphagnopsida</taxon>
        <taxon>Sphagnales</taxon>
        <taxon>Sphagnaceae</taxon>
        <taxon>Sphagnum</taxon>
    </lineage>
</organism>
<dbReference type="InterPro" id="IPR052575">
    <property type="entry name" value="SSU_processome_comp_20"/>
</dbReference>
<dbReference type="InterPro" id="IPR021133">
    <property type="entry name" value="HEAT_type_2"/>
</dbReference>
<proteinExistence type="predicted"/>
<feature type="domain" description="U3 small nucleolar RNA-associated protein 20 C-terminal" evidence="5">
    <location>
        <begin position="2651"/>
        <end position="2769"/>
    </location>
</feature>
<sequence length="2777" mass="310254">MAPQQQRPLKSLNKGPSSKRFVFKNFAQRVEEVDVDVFRSLAPVKFQPTAGSSFFHENLVQWRELNSAADFNDIYQQLLPLVQTLPQLLFYKDTVVECLLSHVHLSAALSLEPILSLVALLSRDLQEEFLLYIPQFFDACVGVLKEGADRDPELLEQIFTSVSYVIKYLTKPLIKDISFILKTTKGLRCYPKSYVQEFAAEAISFLLRNAPTKQLIKGTRRLVSEAEADPDGGKESVAALFWFTLKGHSSGLHSRAESLLRLLLDHSILSGVTKNKPESREIAVQVVEETLGRICENLHREKLNVLWTCLLEEINGELQRHDNSALSEQDWWSHLTNLLYLLNGVLEFRKGSRVHDYEPLFTLATRLLQHFLKEDIESPAPSVPSKSLIDPPTKLCSEILRLLLGLVKSHGQAAGASFGPAIIAKTAPAWAAAFACQRADLLPFLQGVIEQDHDLVCSFVPHLLRAFDRLKSSYSSKVVPLLLDLCMKMDPMASQPLLLRNLPDTAGLVTFINQVIKLATTRLRSGSGPFEEAEKYEDEWQTVEPAMVWIALQCFPYSVEYEGENSMGAWEYALATKDHLASFNKEGMEEVSADVQKLWEALLGAALSAHIKVLRRASIPVALSKCVSTYLGFALEHQQSAPVLRAVCDLLDGTFRHLNGDGSRQYPEELSEAASLKFLKAFEANLGAADKALRLVTLGILSHFEPLPLSGHDAVQGQTKQQKTDDAHPIDESRHKIQVIQQLKAVEEAPLSLENCRQSSLILARIKVDVCAGRTPAAYILLLVHGMIGVLRNRFALLWDAAMDSLAGVVDSHGSIAWDQLLMYLQNFQELFLHQPTRHTIKGHASDDDTAVLHGNFLPELSSGTESTDTATLLTLLLRTIQKVPKLAEAKSRQLVPLFLVFSGLEDYEEDSENMEVHRGGSGKDWQSALKEWLILLKEMRNARSLFKGSIVKETLLNRFLMDSDPAIQKLSLECLLNWRDGYLTLYVEHLENLISHSTLREELVTWNVSTDSHQVQAEHREGLLAVVLSILYPKIMKRSTKASGKGAVGGQRNAILSFLSQLETRELAPLFCLLLKPLQTGFTGWDNKASSGSKPAWQVAVEQGTVNSDFIERVDCKAMAALPYKRKIGFLHMVRDALGIFGQDRLQSYLHALLALVFRCLEGACESQEYNEDVHGLCDEPVLEAARSVDGKEEPGRAIGGNHEIRTLCLKIISIVLTKFEDLDFNSIYWDIFFDAMAPSIQRFAKENHANSTPGSLFACFLAMAKSEELALLLARDQSLVPNVMMVLSLKAASPAMVKATLSFVESLLDLEKEGGDVGMEVMRTVLLPHIYVILSQIHNLLANLREKTTGKRQGFSSRQELRILNRLSQYITDSQEAQKLLGVLLPFLKVKKRMDHEACTEVLHIIRGLAPALDAEVVQTCLPVLAPLLATVSVQSVRSAVCQTLQEFAQCDSSLSTVANLVTDLNAMSRMTLEEFDYECRIQAYEHIDNSLFSGLTRPLALLVLSHAVHDMGSTDMSLRHSASSCLQLFVRFASALPSDAGIENMVGAEVESKKETGKETRIVMVDVPGEHVSDDALEGVDDMLDLPVREEVQSVKSMVQRFLLPFLRNSVGSELLVVRREWVALLREMTLCFPTVPALNEYSCLLSTDPEVDFFNNIVHLQVHRRIKAMARFRASCASGQFSQGALLRIFVPLFMNSMFEAKGDKEGNLVEAAVETLASIARQLQWDPYFGLLMRSFRFLASKPDHQKVLVRLACAILDAFHFFETSSGQSHGDAMNGEMEEEGTKGVLTQHGVSDPKLPDDIQGLLRKRVLPEVNKLMVSNMDIVNASVALTIVKILKLMPEAIIELELPRIVQSITNLLKNRKSQAVRDEARSALVAVAAILGPRYLHYIAGVLKVSLTKGFEVHVLGYTLNSLLVKLIPTVKPGEIDYCLEQLLGLLENDIFGEVAEEKTVEAIAGRMKETRHVRSFESVRLISQVITFPSQVPVMLNIVRRNLHQSLTPKGKVKIEMMLKHIALGFQSNPSVTQENLFVLVHGLLEDSVNEEAVLSLAVAAKKQAKINSTSNPRSAKVIRNSDESNSVKVPIPNVHLITEFSLQLLFTHLKKVKVSMKDRQALSMLDPLVGLLAQCLNSKYDGVLSGSMKSLCFLVRLPLPSVDTYGGKATTLVFSMSQQFGRSENPLLQACLHLLIALIRHCKTTKISEEQLRLLLQFPIFTDLESSSGSTALSLLKAVVGRKLLVPEIYDMMNRVAELMVKSQMPHVRQVCSQILLQFLLDYPLGPKRLQHHLDFLITNLGYEHASGREAALEMLHTVIMKFPETVVEEQAETLFLPLVTRLVNDSASHVRAMVGTVLKVLMGRVGSRSIQRMLDFSLSWYKGGNSRLWRPAAQVLGFLIEVLGSKFERHIQGVLEATIDILKQSNSYELEEDEDNVVFWQEAYFAMTMVEKLLLQFPRLYFDQELQELWQLICLFLLHPHMWIRKLCSRLLGMYLEACPQPDSEIFNLEGDAQLLQPSWLLFIGASLSEQLGSAFIDTALSEQAVKNLVYVGCLLPSLPRLVPGTSQLVGYDDTESQGRVGKALVMLGADKQKPKGEAALVVDVNTGADQPFANGHNENTLKESSPSWALLMVFRRLERIALQVQPVQAKAVLQWFRAMASRLGAEGIDPYLRSMLVPLFKITEGSAAKAVPEDLKTMGDDVLNHLREVIGVGKFVHVYNSVRQEVKNLRENRKRAEKIKVLVDPERNAKRKMRMNVKRQAQKRRKISEYKARQGF</sequence>
<evidence type="ECO:0000313" key="6">
    <source>
        <dbReference type="EMBL" id="CAK9871390.1"/>
    </source>
</evidence>
<dbReference type="SUPFAM" id="SSF48371">
    <property type="entry name" value="ARM repeat"/>
    <property type="match status" value="2"/>
</dbReference>
<dbReference type="InterPro" id="IPR016024">
    <property type="entry name" value="ARM-type_fold"/>
</dbReference>
<dbReference type="EMBL" id="OZ023703">
    <property type="protein sequence ID" value="CAK9871390.1"/>
    <property type="molecule type" value="Genomic_DNA"/>
</dbReference>
<feature type="compositionally biased region" description="Basic and acidic residues" evidence="2">
    <location>
        <begin position="2768"/>
        <end position="2777"/>
    </location>
</feature>
<protein>
    <recommendedName>
        <fullName evidence="8">HEAT repeat-containing protein 1</fullName>
    </recommendedName>
</protein>
<dbReference type="PROSITE" id="PS50077">
    <property type="entry name" value="HEAT_REPEAT"/>
    <property type="match status" value="1"/>
</dbReference>
<evidence type="ECO:0000259" key="3">
    <source>
        <dbReference type="Pfam" id="PF07539"/>
    </source>
</evidence>
<gene>
    <name evidence="6" type="ORF">CSSPJE1EN2_LOCUS14058</name>
</gene>
<dbReference type="Pfam" id="PF20416">
    <property type="entry name" value="UTP20"/>
    <property type="match status" value="1"/>
</dbReference>
<feature type="domain" description="U3 small nucleolar RNA-associated protein 20" evidence="4">
    <location>
        <begin position="1827"/>
        <end position="2042"/>
    </location>
</feature>
<dbReference type="InterPro" id="IPR057525">
    <property type="entry name" value="UTP20_C"/>
</dbReference>
<dbReference type="Pfam" id="PF07539">
    <property type="entry name" value="UTP20_N"/>
    <property type="match status" value="1"/>
</dbReference>
<dbReference type="Proteomes" id="UP001497522">
    <property type="component" value="Chromosome 2"/>
</dbReference>
<evidence type="ECO:0008006" key="8">
    <source>
        <dbReference type="Google" id="ProtNLM"/>
    </source>
</evidence>
<evidence type="ECO:0000259" key="4">
    <source>
        <dbReference type="Pfam" id="PF20416"/>
    </source>
</evidence>
<feature type="domain" description="U3 small nucleolar RNA-associated protein 20 N-terminal" evidence="3">
    <location>
        <begin position="926"/>
        <end position="1542"/>
    </location>
</feature>
<evidence type="ECO:0000259" key="5">
    <source>
        <dbReference type="Pfam" id="PF23099"/>
    </source>
</evidence>
<name>A0ABP1B8B1_9BRYO</name>
<reference evidence="6 7" key="1">
    <citation type="submission" date="2024-03" db="EMBL/GenBank/DDBJ databases">
        <authorList>
            <consortium name="ELIXIR-Norway"/>
            <consortium name="Elixir Norway"/>
        </authorList>
    </citation>
    <scope>NUCLEOTIDE SEQUENCE [LARGE SCALE GENOMIC DNA]</scope>
</reference>
<keyword evidence="7" id="KW-1185">Reference proteome</keyword>
<dbReference type="InterPro" id="IPR046523">
    <property type="entry name" value="UTP20_dom"/>
</dbReference>
<feature type="region of interest" description="Disordered" evidence="2">
    <location>
        <begin position="2752"/>
        <end position="2777"/>
    </location>
</feature>
<evidence type="ECO:0000313" key="7">
    <source>
        <dbReference type="Proteomes" id="UP001497522"/>
    </source>
</evidence>
<evidence type="ECO:0000256" key="1">
    <source>
        <dbReference type="PROSITE-ProRule" id="PRU00103"/>
    </source>
</evidence>
<feature type="compositionally biased region" description="Basic residues" evidence="2">
    <location>
        <begin position="2752"/>
        <end position="2767"/>
    </location>
</feature>
<evidence type="ECO:0000256" key="2">
    <source>
        <dbReference type="SAM" id="MobiDB-lite"/>
    </source>
</evidence>
<dbReference type="PANTHER" id="PTHR17695:SF11">
    <property type="entry name" value="SMALL SUBUNIT PROCESSOME COMPONENT 20 HOMOLOG"/>
    <property type="match status" value="1"/>
</dbReference>
<feature type="repeat" description="HEAT" evidence="1">
    <location>
        <begin position="2335"/>
        <end position="2373"/>
    </location>
</feature>
<dbReference type="Pfam" id="PF23099">
    <property type="entry name" value="UTP20_C"/>
    <property type="match status" value="1"/>
</dbReference>
<dbReference type="InterPro" id="IPR011430">
    <property type="entry name" value="UTP20_N"/>
</dbReference>
<dbReference type="InterPro" id="IPR011989">
    <property type="entry name" value="ARM-like"/>
</dbReference>
<dbReference type="PANTHER" id="PTHR17695">
    <property type="entry name" value="SMALL SUBUNIT PROCESSOME COMPONENT 20 HOMOLOG"/>
    <property type="match status" value="1"/>
</dbReference>